<dbReference type="EMBL" id="JAUOPB010000002">
    <property type="protein sequence ID" value="MDO6421506.1"/>
    <property type="molecule type" value="Genomic_DNA"/>
</dbReference>
<comment type="function">
    <text evidence="6">DNA repair enzyme involved in the repair of deaminated bases. Selectively cleaves double-stranded DNA at the second phosphodiester bond 3' to a deoxyinosine leaving behind the intact lesion on the nicked DNA.</text>
</comment>
<comment type="similarity">
    <text evidence="6">Belongs to the endonuclease V family.</text>
</comment>
<dbReference type="Pfam" id="PF04493">
    <property type="entry name" value="Endonuclease_5"/>
    <property type="match status" value="1"/>
</dbReference>
<evidence type="ECO:0000256" key="3">
    <source>
        <dbReference type="ARBA" id="ARBA00022722"/>
    </source>
</evidence>
<dbReference type="NCBIfam" id="NF008629">
    <property type="entry name" value="PRK11617.1"/>
    <property type="match status" value="1"/>
</dbReference>
<dbReference type="InterPro" id="IPR007581">
    <property type="entry name" value="Endonuclease-V"/>
</dbReference>
<dbReference type="EC" id="3.1.21.7" evidence="6"/>
<dbReference type="GO" id="GO:0003727">
    <property type="term" value="F:single-stranded RNA binding"/>
    <property type="evidence" value="ECO:0007669"/>
    <property type="project" value="TreeGrafter"/>
</dbReference>
<feature type="site" description="Interaction with target DNA" evidence="6">
    <location>
        <position position="105"/>
    </location>
</feature>
<dbReference type="AlphaFoldDB" id="A0AAW7X172"/>
<feature type="binding site" evidence="6">
    <location>
        <position position="67"/>
    </location>
    <ligand>
        <name>Mg(2+)</name>
        <dbReference type="ChEBI" id="CHEBI:18420"/>
    </ligand>
</feature>
<comment type="catalytic activity">
    <reaction evidence="6">
        <text>Endonucleolytic cleavage at apurinic or apyrimidinic sites to products with a 5'-phosphate.</text>
        <dbReference type="EC" id="3.1.21.7"/>
    </reaction>
</comment>
<keyword evidence="2 6" id="KW-0963">Cytoplasm</keyword>
<comment type="cofactor">
    <cofactor evidence="6">
        <name>Mg(2+)</name>
        <dbReference type="ChEBI" id="CHEBI:18420"/>
    </cofactor>
</comment>
<sequence>MDTTIRPTTPSTTKHLVGNTVASRLFQTPPILWKGDIGEAKAQQELMESYINLAPLNKSLTLIAGADISCNKNSPVIYAGIVVLNAETLEIIERASVITETAFPYIPGYLSFREVPALLQAWQKLSTKPDAVMLDGHGVMHPRKVGVATHFGLAANVATLGCAKKRLIGRFDDPAPAQDSVTELTYQGEMRGYVYRSRAGIKPIFISPGTGMNYEDALSITRQTCAGYRLPEPTRLAHQYVNEIRVAHGEHPPTNNKGSV</sequence>
<dbReference type="PANTHER" id="PTHR28511">
    <property type="entry name" value="ENDONUCLEASE V"/>
    <property type="match status" value="1"/>
</dbReference>
<keyword evidence="5 6" id="KW-0378">Hydrolase</keyword>
<keyword evidence="3 6" id="KW-0540">Nuclease</keyword>
<evidence type="ECO:0000313" key="8">
    <source>
        <dbReference type="Proteomes" id="UP001169760"/>
    </source>
</evidence>
<evidence type="ECO:0000256" key="5">
    <source>
        <dbReference type="ARBA" id="ARBA00022801"/>
    </source>
</evidence>
<proteinExistence type="inferred from homology"/>
<comment type="subcellular location">
    <subcellularLocation>
        <location evidence="1 6">Cytoplasm</location>
    </subcellularLocation>
</comment>
<organism evidence="7 8">
    <name type="scientific">Saccharophagus degradans</name>
    <dbReference type="NCBI Taxonomy" id="86304"/>
    <lineage>
        <taxon>Bacteria</taxon>
        <taxon>Pseudomonadati</taxon>
        <taxon>Pseudomonadota</taxon>
        <taxon>Gammaproteobacteria</taxon>
        <taxon>Cellvibrionales</taxon>
        <taxon>Cellvibrionaceae</taxon>
        <taxon>Saccharophagus</taxon>
    </lineage>
</organism>
<keyword evidence="6" id="KW-0234">DNA repair</keyword>
<feature type="binding site" evidence="6">
    <location>
        <position position="135"/>
    </location>
    <ligand>
        <name>Mg(2+)</name>
        <dbReference type="ChEBI" id="CHEBI:18420"/>
    </ligand>
</feature>
<dbReference type="GO" id="GO:0043737">
    <property type="term" value="F:deoxyribonuclease V activity"/>
    <property type="evidence" value="ECO:0007669"/>
    <property type="project" value="UniProtKB-UniRule"/>
</dbReference>
<dbReference type="GO" id="GO:0005737">
    <property type="term" value="C:cytoplasm"/>
    <property type="evidence" value="ECO:0007669"/>
    <property type="project" value="UniProtKB-SubCell"/>
</dbReference>
<comment type="caution">
    <text evidence="7">The sequence shown here is derived from an EMBL/GenBank/DDBJ whole genome shotgun (WGS) entry which is preliminary data.</text>
</comment>
<dbReference type="GO" id="GO:0016891">
    <property type="term" value="F:RNA endonuclease activity producing 5'-phosphomonoesters, hydrolytic mechanism"/>
    <property type="evidence" value="ECO:0007669"/>
    <property type="project" value="TreeGrafter"/>
</dbReference>
<reference evidence="7" key="1">
    <citation type="submission" date="2023-07" db="EMBL/GenBank/DDBJ databases">
        <title>Genome content predicts the carbon catabolic preferences of heterotrophic bacteria.</title>
        <authorList>
            <person name="Gralka M."/>
        </authorList>
    </citation>
    <scope>NUCLEOTIDE SEQUENCE</scope>
    <source>
        <strain evidence="7">I3M17_2</strain>
    </source>
</reference>
<evidence type="ECO:0000256" key="4">
    <source>
        <dbReference type="ARBA" id="ARBA00022759"/>
    </source>
</evidence>
<dbReference type="Gene3D" id="3.30.2170.10">
    <property type="entry name" value="archaeoglobus fulgidus dsm 4304 superfamily"/>
    <property type="match status" value="1"/>
</dbReference>
<dbReference type="PANTHER" id="PTHR28511:SF1">
    <property type="entry name" value="ENDONUCLEASE V"/>
    <property type="match status" value="1"/>
</dbReference>
<evidence type="ECO:0000256" key="2">
    <source>
        <dbReference type="ARBA" id="ARBA00022490"/>
    </source>
</evidence>
<name>A0AAW7X172_9GAMM</name>
<keyword evidence="6" id="KW-0460">Magnesium</keyword>
<dbReference type="CDD" id="cd06559">
    <property type="entry name" value="Endonuclease_V"/>
    <property type="match status" value="1"/>
</dbReference>
<dbReference type="HAMAP" id="MF_00801">
    <property type="entry name" value="Endonuclease_5"/>
    <property type="match status" value="1"/>
</dbReference>
<dbReference type="GO" id="GO:0006281">
    <property type="term" value="P:DNA repair"/>
    <property type="evidence" value="ECO:0007669"/>
    <property type="project" value="UniProtKB-UniRule"/>
</dbReference>
<evidence type="ECO:0000256" key="6">
    <source>
        <dbReference type="HAMAP-Rule" id="MF_00801"/>
    </source>
</evidence>
<dbReference type="RefSeq" id="WP_303490970.1">
    <property type="nucleotide sequence ID" value="NZ_JAUOPB010000002.1"/>
</dbReference>
<keyword evidence="6" id="KW-0479">Metal-binding</keyword>
<dbReference type="GO" id="GO:0000287">
    <property type="term" value="F:magnesium ion binding"/>
    <property type="evidence" value="ECO:0007669"/>
    <property type="project" value="UniProtKB-UniRule"/>
</dbReference>
<evidence type="ECO:0000313" key="7">
    <source>
        <dbReference type="EMBL" id="MDO6421506.1"/>
    </source>
</evidence>
<protein>
    <recommendedName>
        <fullName evidence="6">Endonuclease V</fullName>
        <ecNumber evidence="6">3.1.21.7</ecNumber>
    </recommendedName>
    <alternativeName>
        <fullName evidence="6">Deoxyinosine 3'endonuclease</fullName>
    </alternativeName>
    <alternativeName>
        <fullName evidence="6">Deoxyribonuclease V</fullName>
        <shortName evidence="6">DNase V</shortName>
    </alternativeName>
</protein>
<gene>
    <name evidence="6 7" type="primary">nfi</name>
    <name evidence="7" type="ORF">Q4521_03380</name>
</gene>
<keyword evidence="4 6" id="KW-0255">Endonuclease</keyword>
<keyword evidence="6" id="KW-0227">DNA damage</keyword>
<dbReference type="Proteomes" id="UP001169760">
    <property type="component" value="Unassembled WGS sequence"/>
</dbReference>
<accession>A0AAW7X172</accession>
<evidence type="ECO:0000256" key="1">
    <source>
        <dbReference type="ARBA" id="ARBA00004496"/>
    </source>
</evidence>